<evidence type="ECO:0000313" key="1">
    <source>
        <dbReference type="EMBL" id="MBD2150810.1"/>
    </source>
</evidence>
<accession>A0A926UT45</accession>
<reference evidence="1" key="2">
    <citation type="submission" date="2020-08" db="EMBL/GenBank/DDBJ databases">
        <authorList>
            <person name="Chen M."/>
            <person name="Teng W."/>
            <person name="Zhao L."/>
            <person name="Hu C."/>
            <person name="Zhou Y."/>
            <person name="Han B."/>
            <person name="Song L."/>
            <person name="Shu W."/>
        </authorList>
    </citation>
    <scope>NUCLEOTIDE SEQUENCE</scope>
    <source>
        <strain evidence="1">FACHB-1277</strain>
    </source>
</reference>
<evidence type="ECO:0000313" key="2">
    <source>
        <dbReference type="Proteomes" id="UP000631421"/>
    </source>
</evidence>
<organism evidence="1 2">
    <name type="scientific">Pseudanabaena cinerea FACHB-1277</name>
    <dbReference type="NCBI Taxonomy" id="2949581"/>
    <lineage>
        <taxon>Bacteria</taxon>
        <taxon>Bacillati</taxon>
        <taxon>Cyanobacteriota</taxon>
        <taxon>Cyanophyceae</taxon>
        <taxon>Pseudanabaenales</taxon>
        <taxon>Pseudanabaenaceae</taxon>
        <taxon>Pseudanabaena</taxon>
        <taxon>Pseudanabaena cinerea</taxon>
    </lineage>
</organism>
<name>A0A926UT45_9CYAN</name>
<sequence>MSDWQYATTQTFNSVSGAVDLSFVFSQPFLIIDLGSNQKKASWNKAGDILQLVDVELALGFHTRVEVADSFAYLGFEPTLLNFNVGDSYRLRFKPVPWLTQFTLTVYQGNIATAPNSYILGI</sequence>
<dbReference type="Proteomes" id="UP000631421">
    <property type="component" value="Unassembled WGS sequence"/>
</dbReference>
<gene>
    <name evidence="1" type="ORF">H6F44_11860</name>
</gene>
<keyword evidence="2" id="KW-1185">Reference proteome</keyword>
<dbReference type="RefSeq" id="WP_190351174.1">
    <property type="nucleotide sequence ID" value="NZ_JACJPY010000034.1"/>
</dbReference>
<comment type="caution">
    <text evidence="1">The sequence shown here is derived from an EMBL/GenBank/DDBJ whole genome shotgun (WGS) entry which is preliminary data.</text>
</comment>
<reference evidence="1" key="1">
    <citation type="journal article" date="2015" name="ISME J.">
        <title>Draft Genome Sequence of Streptomyces incarnatus NRRL8089, which Produces the Nucleoside Antibiotic Sinefungin.</title>
        <authorList>
            <person name="Oshima K."/>
            <person name="Hattori M."/>
            <person name="Shimizu H."/>
            <person name="Fukuda K."/>
            <person name="Nemoto M."/>
            <person name="Inagaki K."/>
            <person name="Tamura T."/>
        </authorList>
    </citation>
    <scope>NUCLEOTIDE SEQUENCE</scope>
    <source>
        <strain evidence="1">FACHB-1277</strain>
    </source>
</reference>
<dbReference type="AlphaFoldDB" id="A0A926UT45"/>
<dbReference type="EMBL" id="JACJPY010000034">
    <property type="protein sequence ID" value="MBD2150810.1"/>
    <property type="molecule type" value="Genomic_DNA"/>
</dbReference>
<protein>
    <submittedName>
        <fullName evidence="1">Uncharacterized protein</fullName>
    </submittedName>
</protein>
<proteinExistence type="predicted"/>